<sequence length="359" mass="39700">MPLRQTLSHLPVLRMPRNRTLWLSARVVRGSGAEGEGKESAGGLHAGDIVNGTMLGCTDHSVMGGVIPGPVRKRRSTSPRHPIPAVSKHAVHIPVLDHLCRVNTDHRHIHIIQMIRLVFVGTHKLRCNARKIAGYSFLARPCHDGDWARLQSKPNFSYQSPSTPTLPHHSHLIRQRYRVAAWHSSTNQLQPFNLLKVTAAVAHLKFTNRCRNEKRNAKRLADALGRVLEQEKSAPLMNVDELVANENAKFCMIVEKTFSDRTLLHEKMHRYYLRLSGTSSAIMQVTRGIEAQHLHALASDFAMQSNTLGKLASIRASPAPLPVMRGFAWAMAANAIDVARGLPSIIVGAAAAQLLPRTA</sequence>
<protein>
    <submittedName>
        <fullName evidence="1">Uncharacterized protein</fullName>
    </submittedName>
</protein>
<dbReference type="Proteomes" id="UP000294933">
    <property type="component" value="Unassembled WGS sequence"/>
</dbReference>
<accession>A0A4Y7PMS1</accession>
<reference evidence="1 2" key="1">
    <citation type="submission" date="2018-06" db="EMBL/GenBank/DDBJ databases">
        <title>A transcriptomic atlas of mushroom development highlights an independent origin of complex multicellularity.</title>
        <authorList>
            <consortium name="DOE Joint Genome Institute"/>
            <person name="Krizsan K."/>
            <person name="Almasi E."/>
            <person name="Merenyi Z."/>
            <person name="Sahu N."/>
            <person name="Viragh M."/>
            <person name="Koszo T."/>
            <person name="Mondo S."/>
            <person name="Kiss B."/>
            <person name="Balint B."/>
            <person name="Kues U."/>
            <person name="Barry K."/>
            <person name="Hegedus J.C."/>
            <person name="Henrissat B."/>
            <person name="Johnson J."/>
            <person name="Lipzen A."/>
            <person name="Ohm R."/>
            <person name="Nagy I."/>
            <person name="Pangilinan J."/>
            <person name="Yan J."/>
            <person name="Xiong Y."/>
            <person name="Grigoriev I.V."/>
            <person name="Hibbett D.S."/>
            <person name="Nagy L.G."/>
        </authorList>
    </citation>
    <scope>NUCLEOTIDE SEQUENCE [LARGE SCALE GENOMIC DNA]</scope>
    <source>
        <strain evidence="1 2">SZMC22713</strain>
    </source>
</reference>
<evidence type="ECO:0000313" key="2">
    <source>
        <dbReference type="Proteomes" id="UP000294933"/>
    </source>
</evidence>
<keyword evidence="2" id="KW-1185">Reference proteome</keyword>
<dbReference type="OrthoDB" id="6512771at2759"/>
<proteinExistence type="predicted"/>
<name>A0A4Y7PMS1_9AGAM</name>
<dbReference type="EMBL" id="ML170263">
    <property type="protein sequence ID" value="TDL15760.1"/>
    <property type="molecule type" value="Genomic_DNA"/>
</dbReference>
<organism evidence="1 2">
    <name type="scientific">Rickenella mellea</name>
    <dbReference type="NCBI Taxonomy" id="50990"/>
    <lineage>
        <taxon>Eukaryota</taxon>
        <taxon>Fungi</taxon>
        <taxon>Dikarya</taxon>
        <taxon>Basidiomycota</taxon>
        <taxon>Agaricomycotina</taxon>
        <taxon>Agaricomycetes</taxon>
        <taxon>Hymenochaetales</taxon>
        <taxon>Rickenellaceae</taxon>
        <taxon>Rickenella</taxon>
    </lineage>
</organism>
<gene>
    <name evidence="1" type="ORF">BD410DRAFT_808662</name>
</gene>
<dbReference type="AlphaFoldDB" id="A0A4Y7PMS1"/>
<evidence type="ECO:0000313" key="1">
    <source>
        <dbReference type="EMBL" id="TDL15760.1"/>
    </source>
</evidence>
<dbReference type="VEuPathDB" id="FungiDB:BD410DRAFT_808662"/>